<dbReference type="STRING" id="487685.SAMN04488696_2619"/>
<feature type="transmembrane region" description="Helical" evidence="1">
    <location>
        <begin position="12"/>
        <end position="31"/>
    </location>
</feature>
<reference evidence="4" key="1">
    <citation type="submission" date="2016-10" db="EMBL/GenBank/DDBJ databases">
        <authorList>
            <person name="Varghese N."/>
            <person name="Submissions S."/>
        </authorList>
    </citation>
    <scope>NUCLEOTIDE SEQUENCE [LARGE SCALE GENOMIC DNA]</scope>
    <source>
        <strain evidence="4">Mob M</strain>
    </source>
</reference>
<dbReference type="InterPro" id="IPR011041">
    <property type="entry name" value="Quinoprot_gluc/sorb_DH_b-prop"/>
</dbReference>
<organism evidence="3 4">
    <name type="scientific">Methanolobus profundi</name>
    <dbReference type="NCBI Taxonomy" id="487685"/>
    <lineage>
        <taxon>Archaea</taxon>
        <taxon>Methanobacteriati</taxon>
        <taxon>Methanobacteriota</taxon>
        <taxon>Stenosarchaea group</taxon>
        <taxon>Methanomicrobia</taxon>
        <taxon>Methanosarcinales</taxon>
        <taxon>Methanosarcinaceae</taxon>
        <taxon>Methanolobus</taxon>
    </lineage>
</organism>
<evidence type="ECO:0000259" key="2">
    <source>
        <dbReference type="Pfam" id="PF22807"/>
    </source>
</evidence>
<dbReference type="SUPFAM" id="SSF50952">
    <property type="entry name" value="Soluble quinoprotein glucose dehydrogenase"/>
    <property type="match status" value="1"/>
</dbReference>
<dbReference type="AlphaFoldDB" id="A0A1I4U816"/>
<dbReference type="Proteomes" id="UP000198535">
    <property type="component" value="Unassembled WGS sequence"/>
</dbReference>
<dbReference type="RefSeq" id="WP_091937654.1">
    <property type="nucleotide sequence ID" value="NZ_FOUJ01000006.1"/>
</dbReference>
<evidence type="ECO:0000313" key="3">
    <source>
        <dbReference type="EMBL" id="SFM85146.1"/>
    </source>
</evidence>
<keyword evidence="1" id="KW-1133">Transmembrane helix</keyword>
<dbReference type="PANTHER" id="PTHR33546:SF1">
    <property type="entry name" value="LARGE, MULTIFUNCTIONAL SECRETED PROTEIN"/>
    <property type="match status" value="1"/>
</dbReference>
<accession>A0A1I4U816</accession>
<dbReference type="Pfam" id="PF22807">
    <property type="entry name" value="TrAA12"/>
    <property type="match status" value="1"/>
</dbReference>
<dbReference type="InterPro" id="IPR011042">
    <property type="entry name" value="6-blade_b-propeller_TolB-like"/>
</dbReference>
<keyword evidence="4" id="KW-1185">Reference proteome</keyword>
<protein>
    <submittedName>
        <fullName evidence="3">Glucose/arabinose dehydrogenase, beta-propeller fold</fullName>
    </submittedName>
</protein>
<dbReference type="PANTHER" id="PTHR33546">
    <property type="entry name" value="LARGE, MULTIFUNCTIONAL SECRETED PROTEIN-RELATED"/>
    <property type="match status" value="1"/>
</dbReference>
<dbReference type="InterPro" id="IPR054539">
    <property type="entry name" value="Beta-prop_PDH"/>
</dbReference>
<keyword evidence="1" id="KW-0812">Transmembrane</keyword>
<dbReference type="Gene3D" id="2.120.10.30">
    <property type="entry name" value="TolB, C-terminal domain"/>
    <property type="match status" value="1"/>
</dbReference>
<name>A0A1I4U816_9EURY</name>
<evidence type="ECO:0000313" key="4">
    <source>
        <dbReference type="Proteomes" id="UP000198535"/>
    </source>
</evidence>
<feature type="domain" description="Pyrroloquinoline quinone-dependent pyranose dehydrogenase beta-propeller" evidence="2">
    <location>
        <begin position="74"/>
        <end position="390"/>
    </location>
</feature>
<sequence length="394" mass="43227">MSRLLIGLRIWWIFVVFIVIVLLVLFSANYLGVRPTVAGSGVEGIDLPSGFVIDVYADDLGSTLLSFGGPSPGPRMMMIKDGLLFVSIPNKGLVAILPDRDGDNVADEVQVFISDLDYPHGIDYYDGWFYIAEESRVIRVRDDDGDLVADDESLEVIIDKLPTGGHYTRTVKIHDGELYLSVGSSCNVCYESNEMRAAISKSDLDGSNLTVFAKGLRNSVGLAFHPVTGELYATENGRDWLGDDLPPDEVNLITEGGDYGWPTCYGQNIYDTDFNNSEYTGDPCNDTGKIPSFVDLQAHSAPLGLTFYDGETFPQEYQDDLFVCFHGSWNRQDPTGYKVVSIDMDTREVSDFATGWLGAATISGRPVDVIVADDGSLLVSDDNAGKIYRIYYAG</sequence>
<dbReference type="EMBL" id="FOUJ01000006">
    <property type="protein sequence ID" value="SFM85146.1"/>
    <property type="molecule type" value="Genomic_DNA"/>
</dbReference>
<keyword evidence="1" id="KW-0472">Membrane</keyword>
<proteinExistence type="predicted"/>
<gene>
    <name evidence="3" type="ORF">SAMN04488696_2619</name>
</gene>
<dbReference type="OrthoDB" id="6744at2157"/>
<evidence type="ECO:0000256" key="1">
    <source>
        <dbReference type="SAM" id="Phobius"/>
    </source>
</evidence>